<dbReference type="AlphaFoldDB" id="A0A5E6RDF6"/>
<proteinExistence type="predicted"/>
<dbReference type="RefSeq" id="WP_150649936.1">
    <property type="nucleotide sequence ID" value="NZ_CABVHJ010000004.1"/>
</dbReference>
<name>A0A5E6RDF6_PSEFL</name>
<evidence type="ECO:0000313" key="2">
    <source>
        <dbReference type="Proteomes" id="UP000327167"/>
    </source>
</evidence>
<dbReference type="Proteomes" id="UP000327167">
    <property type="component" value="Unassembled WGS sequence"/>
</dbReference>
<reference evidence="1 2" key="1">
    <citation type="submission" date="2019-09" db="EMBL/GenBank/DDBJ databases">
        <authorList>
            <person name="Chandra G."/>
            <person name="Truman W A."/>
        </authorList>
    </citation>
    <scope>NUCLEOTIDE SEQUENCE [LARGE SCALE GENOMIC DNA]</scope>
    <source>
        <strain evidence="1">PS655</strain>
    </source>
</reference>
<organism evidence="1 2">
    <name type="scientific">Pseudomonas fluorescens</name>
    <dbReference type="NCBI Taxonomy" id="294"/>
    <lineage>
        <taxon>Bacteria</taxon>
        <taxon>Pseudomonadati</taxon>
        <taxon>Pseudomonadota</taxon>
        <taxon>Gammaproteobacteria</taxon>
        <taxon>Pseudomonadales</taxon>
        <taxon>Pseudomonadaceae</taxon>
        <taxon>Pseudomonas</taxon>
    </lineage>
</organism>
<sequence>MSDKAIGGSYSWTSPEGQQLVQQVESLSEEELVILLQKISLIDAVKFAGGEEIVSVESQTNKN</sequence>
<gene>
    <name evidence="1" type="ORF">PS655_01558</name>
</gene>
<dbReference type="EMBL" id="CABVHJ010000004">
    <property type="protein sequence ID" value="VVM66061.1"/>
    <property type="molecule type" value="Genomic_DNA"/>
</dbReference>
<evidence type="ECO:0000313" key="1">
    <source>
        <dbReference type="EMBL" id="VVM66061.1"/>
    </source>
</evidence>
<accession>A0A5E6RDF6</accession>
<protein>
    <submittedName>
        <fullName evidence="1">Uncharacterized protein</fullName>
    </submittedName>
</protein>